<evidence type="ECO:0000313" key="2">
    <source>
        <dbReference type="Proteomes" id="UP000680206"/>
    </source>
</evidence>
<organism evidence="1 2">
    <name type="scientific">Actinomadura violacea</name>
    <dbReference type="NCBI Taxonomy" id="2819934"/>
    <lineage>
        <taxon>Bacteria</taxon>
        <taxon>Bacillati</taxon>
        <taxon>Actinomycetota</taxon>
        <taxon>Actinomycetes</taxon>
        <taxon>Streptosporangiales</taxon>
        <taxon>Thermomonosporaceae</taxon>
        <taxon>Actinomadura</taxon>
    </lineage>
</organism>
<gene>
    <name evidence="1" type="ORF">J4709_28640</name>
</gene>
<reference evidence="1 2" key="1">
    <citation type="submission" date="2021-03" db="EMBL/GenBank/DDBJ databases">
        <title>Actinomadura violae sp. nov., isolated from lichen in Thailand.</title>
        <authorList>
            <person name="Kanchanasin P."/>
            <person name="Saeng-In P."/>
            <person name="Phongsopitanun W."/>
            <person name="Yuki M."/>
            <person name="Kudo T."/>
            <person name="Ohkuma M."/>
            <person name="Tanasupawat S."/>
        </authorList>
    </citation>
    <scope>NUCLEOTIDE SEQUENCE [LARGE SCALE GENOMIC DNA]</scope>
    <source>
        <strain evidence="1 2">LCR2-06</strain>
    </source>
</reference>
<proteinExistence type="predicted"/>
<keyword evidence="2" id="KW-1185">Reference proteome</keyword>
<comment type="caution">
    <text evidence="1">The sequence shown here is derived from an EMBL/GenBank/DDBJ whole genome shotgun (WGS) entry which is preliminary data.</text>
</comment>
<protein>
    <submittedName>
        <fullName evidence="1">Uncharacterized protein</fullName>
    </submittedName>
</protein>
<evidence type="ECO:0000313" key="1">
    <source>
        <dbReference type="EMBL" id="MBO2461555.1"/>
    </source>
</evidence>
<dbReference type="RefSeq" id="WP_208244912.1">
    <property type="nucleotide sequence ID" value="NZ_JAGEPF010000018.1"/>
</dbReference>
<accession>A0ABS3RXR6</accession>
<dbReference type="EMBL" id="JAGEPF010000018">
    <property type="protein sequence ID" value="MBO2461555.1"/>
    <property type="molecule type" value="Genomic_DNA"/>
</dbReference>
<sequence length="58" mass="6680">MEQWVWVSLRHATFGLVVRDGVVVDAPPIARWAIGRDERRVADYFRRRGAAFARLEPG</sequence>
<dbReference type="Proteomes" id="UP000680206">
    <property type="component" value="Unassembled WGS sequence"/>
</dbReference>
<name>A0ABS3RXR6_9ACTN</name>